<feature type="region of interest" description="Disordered" evidence="1">
    <location>
        <begin position="104"/>
        <end position="123"/>
    </location>
</feature>
<evidence type="ECO:0000313" key="3">
    <source>
        <dbReference type="Proteomes" id="UP001165092"/>
    </source>
</evidence>
<organism evidence="2 3">
    <name type="scientific">Nocardiopsis ansamitocini</name>
    <dbReference type="NCBI Taxonomy" id="1670832"/>
    <lineage>
        <taxon>Bacteria</taxon>
        <taxon>Bacillati</taxon>
        <taxon>Actinomycetota</taxon>
        <taxon>Actinomycetes</taxon>
        <taxon>Streptosporangiales</taxon>
        <taxon>Nocardiopsidaceae</taxon>
        <taxon>Nocardiopsis</taxon>
    </lineage>
</organism>
<proteinExistence type="predicted"/>
<name>A0A9W6P963_9ACTN</name>
<dbReference type="Proteomes" id="UP001165092">
    <property type="component" value="Unassembled WGS sequence"/>
</dbReference>
<evidence type="ECO:0000256" key="1">
    <source>
        <dbReference type="SAM" id="MobiDB-lite"/>
    </source>
</evidence>
<keyword evidence="3" id="KW-1185">Reference proteome</keyword>
<dbReference type="AlphaFoldDB" id="A0A9W6P963"/>
<dbReference type="EMBL" id="BSQG01000007">
    <property type="protein sequence ID" value="GLU49421.1"/>
    <property type="molecule type" value="Genomic_DNA"/>
</dbReference>
<reference evidence="2" key="1">
    <citation type="submission" date="2023-02" db="EMBL/GenBank/DDBJ databases">
        <title>Nocardiopsis ansamitocini NBRC 112285.</title>
        <authorList>
            <person name="Ichikawa N."/>
            <person name="Sato H."/>
            <person name="Tonouchi N."/>
        </authorList>
    </citation>
    <scope>NUCLEOTIDE SEQUENCE</scope>
    <source>
        <strain evidence="2">NBRC 112285</strain>
    </source>
</reference>
<accession>A0A9W6P963</accession>
<gene>
    <name evidence="2" type="ORF">Nans01_37720</name>
</gene>
<evidence type="ECO:0000313" key="2">
    <source>
        <dbReference type="EMBL" id="GLU49421.1"/>
    </source>
</evidence>
<feature type="compositionally biased region" description="Acidic residues" evidence="1">
    <location>
        <begin position="114"/>
        <end position="123"/>
    </location>
</feature>
<comment type="caution">
    <text evidence="2">The sequence shown here is derived from an EMBL/GenBank/DDBJ whole genome shotgun (WGS) entry which is preliminary data.</text>
</comment>
<sequence length="123" mass="14029">MWRALCSYPAPPLRTPEPAFVRVYDFGASTHTVTEWGAAIVVTEVFTRKYCDPHAVRDEKVEATEVVQFAWDGTVREVDSCEECKKEYETQFEALVDYSRPVKKRRVTKKSDETSADETSAEA</sequence>
<protein>
    <submittedName>
        <fullName evidence="2">Uncharacterized protein</fullName>
    </submittedName>
</protein>